<dbReference type="InterPro" id="IPR037120">
    <property type="entry name" value="Haem_peroxidase_sf_animal"/>
</dbReference>
<dbReference type="CDD" id="cd09817">
    <property type="entry name" value="linoleate_diol_synthase_like"/>
    <property type="match status" value="1"/>
</dbReference>
<keyword evidence="9" id="KW-1185">Reference proteome</keyword>
<comment type="subunit">
    <text evidence="1">Homotetramer.</text>
</comment>
<dbReference type="OrthoDB" id="823504at2759"/>
<dbReference type="PRINTS" id="PR00457">
    <property type="entry name" value="ANPEROXIDASE"/>
</dbReference>
<keyword evidence="4" id="KW-0223">Dioxygenase</keyword>
<dbReference type="PANTHER" id="PTHR11903">
    <property type="entry name" value="PROSTAGLANDIN G/H SYNTHASE"/>
    <property type="match status" value="1"/>
</dbReference>
<proteinExistence type="predicted"/>
<evidence type="ECO:0000256" key="1">
    <source>
        <dbReference type="ARBA" id="ARBA00011881"/>
    </source>
</evidence>
<dbReference type="GeneID" id="59285269"/>
<dbReference type="Proteomes" id="UP000578531">
    <property type="component" value="Unassembled WGS sequence"/>
</dbReference>
<protein>
    <submittedName>
        <fullName evidence="8">Uncharacterized protein</fullName>
    </submittedName>
</protein>
<dbReference type="Gene3D" id="1.10.640.10">
    <property type="entry name" value="Haem peroxidase domain superfamily, animal type"/>
    <property type="match status" value="1"/>
</dbReference>
<keyword evidence="5" id="KW-0560">Oxidoreductase</keyword>
<dbReference type="InterPro" id="IPR010255">
    <property type="entry name" value="Haem_peroxidase_sf"/>
</dbReference>
<evidence type="ECO:0000256" key="6">
    <source>
        <dbReference type="ARBA" id="ARBA00023004"/>
    </source>
</evidence>
<dbReference type="PANTHER" id="PTHR11903:SF37">
    <property type="entry name" value="PSI-PRODUCING OXYGENASE A"/>
    <property type="match status" value="1"/>
</dbReference>
<dbReference type="GO" id="GO:0016705">
    <property type="term" value="F:oxidoreductase activity, acting on paired donors, with incorporation or reduction of molecular oxygen"/>
    <property type="evidence" value="ECO:0007669"/>
    <property type="project" value="InterPro"/>
</dbReference>
<dbReference type="SUPFAM" id="SSF48113">
    <property type="entry name" value="Heme-dependent peroxidases"/>
    <property type="match status" value="1"/>
</dbReference>
<evidence type="ECO:0000256" key="7">
    <source>
        <dbReference type="PIRSR" id="PIRSR619791-2"/>
    </source>
</evidence>
<keyword evidence="2 7" id="KW-0349">Heme</keyword>
<dbReference type="CDD" id="cd20612">
    <property type="entry name" value="CYP_LDS-like_C"/>
    <property type="match status" value="1"/>
</dbReference>
<evidence type="ECO:0000256" key="5">
    <source>
        <dbReference type="ARBA" id="ARBA00023002"/>
    </source>
</evidence>
<dbReference type="GO" id="GO:0005506">
    <property type="term" value="F:iron ion binding"/>
    <property type="evidence" value="ECO:0007669"/>
    <property type="project" value="InterPro"/>
</dbReference>
<dbReference type="Pfam" id="PF00067">
    <property type="entry name" value="p450"/>
    <property type="match status" value="1"/>
</dbReference>
<evidence type="ECO:0000256" key="4">
    <source>
        <dbReference type="ARBA" id="ARBA00022964"/>
    </source>
</evidence>
<sequence>MTVLPAVLPDPSLIFDALFARDGPPKEHPSKISSMLFYLTTIIIHDVFRTNEHDYNKVDSSSYLDLGPLYGHDEEQQAAVRTFVDGKLKPDAFSEVRVLGFPPGVCALLVSFNRFHNYVVEELADINEGGRFSLPVESAQDELYKAAMKKRENDLFQVGRLITCGLYVHIIIGDYFKTILNLNRCKSTWNLDPLADFGKTTVPSATGNQVSVEFNMFYRWHTAMSAKDEVWAHDLYKDVFPNDDPATLSLPAFIEGLRRWEHGVNPDPGKRAFGNLERQANGSFEDAELVKLLQESTEDVAGAFGACNVPAIMKAVEILGMEQARSWKVATLNELREFFQLKPHETWIEINSDPDVAATLEKLYDKVELVELYPGIVAEQATLPDTIGQGLCPGSTVSKAILLNTVALIRGDRYYTMDYTPGSLTHWGYKQASADPQVAGGGVIYKLLMRAYPGFYVDNSVYAMFPFTIPSETRKILQTLGKDDDYDFSPPSSVDPPIPIASWTGVTSVLDDQAKFKVPWGPRIRCLTGRDYMLGDDSGASARQKGFVHNAFYEPPDGLEEIRQFYETLTMQLVRQNSAKLGKIYQLDAVRLVGNASHANFIAYMFKIPMLDSSYGKGTYIDLDFYNHLAFVFAYIFVDLDSPSSFALKVAAVDAAKELGRVVRLVCETALPKNVTSEALDALDLFEYKAGKGPAASFLIHYGVRLLERLEAGGKSVDEVTWTIIPTAAAAVATQAQGFAQMLDLYLSDPYKSHWPAIQKLAASDSSEAFEQLKRYALEGYRLNTPAFGLTRIADADTTIEDGNRSVRVKKGDRIFVNLATASLDPTVFPNPQVIDLTRPLDKYIHHGWGPHGCIGRPIVETAMAAQLRVFAQLKNLRRAPGAGGELKSKTVNGPFKVFMTKDWSDWWPFPTTMDVQWDGFESWSPLAEGSVLLTKYPCRGDQME</sequence>
<evidence type="ECO:0000313" key="9">
    <source>
        <dbReference type="Proteomes" id="UP000578531"/>
    </source>
</evidence>
<dbReference type="InterPro" id="IPR001128">
    <property type="entry name" value="Cyt_P450"/>
</dbReference>
<dbReference type="PROSITE" id="PS50292">
    <property type="entry name" value="PEROXIDASE_3"/>
    <property type="match status" value="1"/>
</dbReference>
<dbReference type="Gene3D" id="1.10.630.10">
    <property type="entry name" value="Cytochrome P450"/>
    <property type="match status" value="1"/>
</dbReference>
<dbReference type="InterPro" id="IPR036396">
    <property type="entry name" value="Cyt_P450_sf"/>
</dbReference>
<name>A0A8H6L7F2_9LECA</name>
<dbReference type="RefSeq" id="XP_037167630.1">
    <property type="nucleotide sequence ID" value="XM_037305528.1"/>
</dbReference>
<evidence type="ECO:0000256" key="2">
    <source>
        <dbReference type="ARBA" id="ARBA00022617"/>
    </source>
</evidence>
<gene>
    <name evidence="8" type="ORF">HO173_003603</name>
</gene>
<evidence type="ECO:0000313" key="8">
    <source>
        <dbReference type="EMBL" id="KAF6238323.1"/>
    </source>
</evidence>
<dbReference type="InterPro" id="IPR019791">
    <property type="entry name" value="Haem_peroxidase_animal"/>
</dbReference>
<dbReference type="SUPFAM" id="SSF48264">
    <property type="entry name" value="Cytochrome P450"/>
    <property type="match status" value="1"/>
</dbReference>
<dbReference type="Pfam" id="PF03098">
    <property type="entry name" value="An_peroxidase"/>
    <property type="match status" value="1"/>
</dbReference>
<feature type="binding site" description="axial binding residue" evidence="7">
    <location>
        <position position="221"/>
    </location>
    <ligand>
        <name>heme b</name>
        <dbReference type="ChEBI" id="CHEBI:60344"/>
    </ligand>
    <ligandPart>
        <name>Fe</name>
        <dbReference type="ChEBI" id="CHEBI:18248"/>
    </ligandPart>
</feature>
<dbReference type="EMBL" id="JACCJC010000010">
    <property type="protein sequence ID" value="KAF6238323.1"/>
    <property type="molecule type" value="Genomic_DNA"/>
</dbReference>
<dbReference type="GO" id="GO:0004497">
    <property type="term" value="F:monooxygenase activity"/>
    <property type="evidence" value="ECO:0007669"/>
    <property type="project" value="InterPro"/>
</dbReference>
<accession>A0A8H6L7F2</accession>
<dbReference type="AlphaFoldDB" id="A0A8H6L7F2"/>
<dbReference type="GO" id="GO:0006979">
    <property type="term" value="P:response to oxidative stress"/>
    <property type="evidence" value="ECO:0007669"/>
    <property type="project" value="InterPro"/>
</dbReference>
<dbReference type="InterPro" id="IPR050783">
    <property type="entry name" value="Oxylipin_biosynth_metab"/>
</dbReference>
<keyword evidence="3 7" id="KW-0479">Metal-binding</keyword>
<keyword evidence="6 7" id="KW-0408">Iron</keyword>
<comment type="caution">
    <text evidence="8">The sequence shown here is derived from an EMBL/GenBank/DDBJ whole genome shotgun (WGS) entry which is preliminary data.</text>
</comment>
<organism evidence="8 9">
    <name type="scientific">Letharia columbiana</name>
    <dbReference type="NCBI Taxonomy" id="112416"/>
    <lineage>
        <taxon>Eukaryota</taxon>
        <taxon>Fungi</taxon>
        <taxon>Dikarya</taxon>
        <taxon>Ascomycota</taxon>
        <taxon>Pezizomycotina</taxon>
        <taxon>Lecanoromycetes</taxon>
        <taxon>OSLEUM clade</taxon>
        <taxon>Lecanoromycetidae</taxon>
        <taxon>Lecanorales</taxon>
        <taxon>Lecanorineae</taxon>
        <taxon>Parmeliaceae</taxon>
        <taxon>Letharia</taxon>
    </lineage>
</organism>
<dbReference type="InterPro" id="IPR034812">
    <property type="entry name" value="Ppo-like_N"/>
</dbReference>
<dbReference type="GO" id="GO:0051213">
    <property type="term" value="F:dioxygenase activity"/>
    <property type="evidence" value="ECO:0007669"/>
    <property type="project" value="UniProtKB-KW"/>
</dbReference>
<evidence type="ECO:0000256" key="3">
    <source>
        <dbReference type="ARBA" id="ARBA00022723"/>
    </source>
</evidence>
<dbReference type="GO" id="GO:0004601">
    <property type="term" value="F:peroxidase activity"/>
    <property type="evidence" value="ECO:0007669"/>
    <property type="project" value="InterPro"/>
</dbReference>
<dbReference type="GO" id="GO:0020037">
    <property type="term" value="F:heme binding"/>
    <property type="evidence" value="ECO:0007669"/>
    <property type="project" value="InterPro"/>
</dbReference>
<dbReference type="GO" id="GO:0006631">
    <property type="term" value="P:fatty acid metabolic process"/>
    <property type="evidence" value="ECO:0007669"/>
    <property type="project" value="UniProtKB-ARBA"/>
</dbReference>
<reference evidence="8 9" key="1">
    <citation type="journal article" date="2020" name="Genomics">
        <title>Complete, high-quality genomes from long-read metagenomic sequencing of two wolf lichen thalli reveals enigmatic genome architecture.</title>
        <authorList>
            <person name="McKenzie S.K."/>
            <person name="Walston R.F."/>
            <person name="Allen J.L."/>
        </authorList>
    </citation>
    <scope>NUCLEOTIDE SEQUENCE [LARGE SCALE GENOMIC DNA]</scope>
    <source>
        <strain evidence="8">WasteWater2</strain>
    </source>
</reference>